<keyword evidence="1" id="KW-0732">Signal</keyword>
<protein>
    <submittedName>
        <fullName evidence="2">Nickel-containing superoxide dismutase</fullName>
    </submittedName>
</protein>
<organism evidence="2 3">
    <name type="scientific">Botrimarina hoheduenensis</name>
    <dbReference type="NCBI Taxonomy" id="2528000"/>
    <lineage>
        <taxon>Bacteria</taxon>
        <taxon>Pseudomonadati</taxon>
        <taxon>Planctomycetota</taxon>
        <taxon>Planctomycetia</taxon>
        <taxon>Pirellulales</taxon>
        <taxon>Lacipirellulaceae</taxon>
        <taxon>Botrimarina</taxon>
    </lineage>
</organism>
<evidence type="ECO:0000313" key="3">
    <source>
        <dbReference type="Proteomes" id="UP000318995"/>
    </source>
</evidence>
<sequence precursor="true">MFHQLRFLPIVLLLLGVISATAPQAAAHCQVPCGIFNDQARFDAMLEDTTTIAKSIGQIVELAGTHDANGHNQLARWVVTKEEHANKVQQTIADYFMAQRIKSDAANYAELLKTSHAVMVAAMKSKQSADPATAATLEAAIKSFYQTYNGKAYQAAHVH</sequence>
<dbReference type="RefSeq" id="WP_146573301.1">
    <property type="nucleotide sequence ID" value="NZ_SJPH01000003.1"/>
</dbReference>
<dbReference type="OrthoDB" id="9790847at2"/>
<evidence type="ECO:0000256" key="1">
    <source>
        <dbReference type="SAM" id="SignalP"/>
    </source>
</evidence>
<gene>
    <name evidence="2" type="ORF">Pla111_17290</name>
</gene>
<dbReference type="EMBL" id="SJPH01000003">
    <property type="protein sequence ID" value="TWT46628.1"/>
    <property type="molecule type" value="Genomic_DNA"/>
</dbReference>
<dbReference type="Proteomes" id="UP000318995">
    <property type="component" value="Unassembled WGS sequence"/>
</dbReference>
<dbReference type="SUPFAM" id="SSF109770">
    <property type="entry name" value="Nickel-containing superoxide dismutase, NiSOD"/>
    <property type="match status" value="1"/>
</dbReference>
<feature type="signal peptide" evidence="1">
    <location>
        <begin position="1"/>
        <end position="22"/>
    </location>
</feature>
<comment type="caution">
    <text evidence="2">The sequence shown here is derived from an EMBL/GenBank/DDBJ whole genome shotgun (WGS) entry which is preliminary data.</text>
</comment>
<accession>A0A5C5W6T2</accession>
<reference evidence="2 3" key="1">
    <citation type="submission" date="2019-02" db="EMBL/GenBank/DDBJ databases">
        <title>Deep-cultivation of Planctomycetes and their phenomic and genomic characterization uncovers novel biology.</title>
        <authorList>
            <person name="Wiegand S."/>
            <person name="Jogler M."/>
            <person name="Boedeker C."/>
            <person name="Pinto D."/>
            <person name="Vollmers J."/>
            <person name="Rivas-Marin E."/>
            <person name="Kohn T."/>
            <person name="Peeters S.H."/>
            <person name="Heuer A."/>
            <person name="Rast P."/>
            <person name="Oberbeckmann S."/>
            <person name="Bunk B."/>
            <person name="Jeske O."/>
            <person name="Meyerdierks A."/>
            <person name="Storesund J.E."/>
            <person name="Kallscheuer N."/>
            <person name="Luecker S."/>
            <person name="Lage O.M."/>
            <person name="Pohl T."/>
            <person name="Merkel B.J."/>
            <person name="Hornburger P."/>
            <person name="Mueller R.-W."/>
            <person name="Bruemmer F."/>
            <person name="Labrenz M."/>
            <person name="Spormann A.M."/>
            <person name="Op Den Camp H."/>
            <person name="Overmann J."/>
            <person name="Amann R."/>
            <person name="Jetten M.S.M."/>
            <person name="Mascher T."/>
            <person name="Medema M.H."/>
            <person name="Devos D.P."/>
            <person name="Kaster A.-K."/>
            <person name="Ovreas L."/>
            <person name="Rohde M."/>
            <person name="Galperin M.Y."/>
            <person name="Jogler C."/>
        </authorList>
    </citation>
    <scope>NUCLEOTIDE SEQUENCE [LARGE SCALE GENOMIC DNA]</scope>
    <source>
        <strain evidence="2 3">Pla111</strain>
    </source>
</reference>
<dbReference type="Gene3D" id="1.20.120.400">
    <property type="entry name" value="Nickel-containing superoxide dismutase"/>
    <property type="match status" value="1"/>
</dbReference>
<dbReference type="GO" id="GO:0016151">
    <property type="term" value="F:nickel cation binding"/>
    <property type="evidence" value="ECO:0007669"/>
    <property type="project" value="InterPro"/>
</dbReference>
<proteinExistence type="predicted"/>
<name>A0A5C5W6T2_9BACT</name>
<dbReference type="GO" id="GO:0004784">
    <property type="term" value="F:superoxide dismutase activity"/>
    <property type="evidence" value="ECO:0007669"/>
    <property type="project" value="InterPro"/>
</dbReference>
<dbReference type="InterPro" id="IPR014123">
    <property type="entry name" value="Superoxide_dismutase_Ni-type"/>
</dbReference>
<evidence type="ECO:0000313" key="2">
    <source>
        <dbReference type="EMBL" id="TWT46628.1"/>
    </source>
</evidence>
<dbReference type="InterPro" id="IPR036502">
    <property type="entry name" value="NiSOD_sf"/>
</dbReference>
<feature type="chain" id="PRO_5023009901" evidence="1">
    <location>
        <begin position="23"/>
        <end position="159"/>
    </location>
</feature>
<dbReference type="AlphaFoldDB" id="A0A5C5W6T2"/>
<dbReference type="Pfam" id="PF09055">
    <property type="entry name" value="Sod_Ni"/>
    <property type="match status" value="1"/>
</dbReference>
<keyword evidence="3" id="KW-1185">Reference proteome</keyword>